<feature type="domain" description="Alkaline proteinase inhibitor/ Outer membrane lipoprotein Omp19" evidence="8">
    <location>
        <begin position="8"/>
        <end position="99"/>
    </location>
</feature>
<dbReference type="InterPro" id="IPR016085">
    <property type="entry name" value="Protease_inh_B-barrel_dom"/>
</dbReference>
<evidence type="ECO:0000256" key="4">
    <source>
        <dbReference type="ARBA" id="ARBA00022690"/>
    </source>
</evidence>
<evidence type="ECO:0000256" key="7">
    <source>
        <dbReference type="ARBA" id="ARBA00023215"/>
    </source>
</evidence>
<comment type="caution">
    <text evidence="9">The sequence shown here is derived from an EMBL/GenBank/DDBJ whole genome shotgun (WGS) entry which is preliminary data.</text>
</comment>
<evidence type="ECO:0000256" key="5">
    <source>
        <dbReference type="ARBA" id="ARBA00022729"/>
    </source>
</evidence>
<dbReference type="GeneID" id="97126336"/>
<keyword evidence="3" id="KW-0483">Metalloprotease inhibitor</keyword>
<gene>
    <name evidence="9" type="ORF">ID854_16640</name>
</gene>
<keyword evidence="4 9" id="KW-0646">Protease inhibitor</keyword>
<dbReference type="Pfam" id="PF02974">
    <property type="entry name" value="Inh"/>
    <property type="match status" value="1"/>
</dbReference>
<keyword evidence="6" id="KW-0574">Periplasm</keyword>
<name>A0AAW3YWU2_9GAMM</name>
<dbReference type="SUPFAM" id="SSF50882">
    <property type="entry name" value="beta-Barrel protease inhibitors"/>
    <property type="match status" value="1"/>
</dbReference>
<evidence type="ECO:0000313" key="9">
    <source>
        <dbReference type="EMBL" id="MBD2802016.1"/>
    </source>
</evidence>
<dbReference type="PRINTS" id="PR01274">
    <property type="entry name" value="MPTASEINHBTR"/>
</dbReference>
<keyword evidence="5" id="KW-0732">Signal</keyword>
<dbReference type="EMBL" id="JACXBF010000436">
    <property type="protein sequence ID" value="MBD2802016.1"/>
    <property type="molecule type" value="Genomic_DNA"/>
</dbReference>
<dbReference type="InterPro" id="IPR021140">
    <property type="entry name" value="Inh/Omp19"/>
</dbReference>
<proteinExistence type="inferred from homology"/>
<dbReference type="AlphaFoldDB" id="A0AAW3YWU2"/>
<evidence type="ECO:0000256" key="1">
    <source>
        <dbReference type="ARBA" id="ARBA00004418"/>
    </source>
</evidence>
<reference evidence="9" key="2">
    <citation type="journal article" date="2024" name="Toxins">
        <title>Genome Sequence Analysis of Native Xenorhabdus Strains Isolated from Entomopathogenic Nematodes in Argentina.</title>
        <authorList>
            <person name="Palma L."/>
            <person name="Frizzo L."/>
            <person name="Kaiser S."/>
            <person name="Berry C."/>
            <person name="Caballero P."/>
            <person name="Bode H.B."/>
            <person name="Del Valle E.E."/>
        </authorList>
    </citation>
    <scope>NUCLEOTIDE SEQUENCE</scope>
    <source>
        <strain evidence="9">M</strain>
    </source>
</reference>
<keyword evidence="7" id="KW-0481">Metalloenzyme inhibitor</keyword>
<organism evidence="9">
    <name type="scientific">Xenorhabdus szentirmaii</name>
    <dbReference type="NCBI Taxonomy" id="290112"/>
    <lineage>
        <taxon>Bacteria</taxon>
        <taxon>Pseudomonadati</taxon>
        <taxon>Pseudomonadota</taxon>
        <taxon>Gammaproteobacteria</taxon>
        <taxon>Enterobacterales</taxon>
        <taxon>Morganellaceae</taxon>
        <taxon>Xenorhabdus</taxon>
    </lineage>
</organism>
<dbReference type="GO" id="GO:0008191">
    <property type="term" value="F:metalloendopeptidase inhibitor activity"/>
    <property type="evidence" value="ECO:0007669"/>
    <property type="project" value="InterPro"/>
</dbReference>
<accession>A0AAW3YWU2</accession>
<dbReference type="Proteomes" id="UP001193920">
    <property type="component" value="Unassembled WGS sequence"/>
</dbReference>
<dbReference type="InterPro" id="IPR022815">
    <property type="entry name" value="Inh"/>
</dbReference>
<dbReference type="GO" id="GO:0042597">
    <property type="term" value="C:periplasmic space"/>
    <property type="evidence" value="ECO:0007669"/>
    <property type="project" value="UniProtKB-SubCell"/>
</dbReference>
<protein>
    <submittedName>
        <fullName evidence="9">Protease inhibitor Inh/omp19 family protein</fullName>
    </submittedName>
</protein>
<sequence length="109" mass="11996">MADSLRLPSANELKGLWKLSDGHQVCNVELTDTRLQEGSIWALKGDSCVTELLGQLVAGWRPTPDGITVTDSDGNSLAFFSYGAEKWVAYLVDGRELFMTFDGAERDLK</sequence>
<comment type="similarity">
    <text evidence="2">Belongs to the protease inhibitor I38 family.</text>
</comment>
<reference evidence="9" key="1">
    <citation type="submission" date="2020-09" db="EMBL/GenBank/DDBJ databases">
        <authorList>
            <person name="Palma L."/>
            <person name="Caballero P."/>
            <person name="Berry C."/>
            <person name="Del Valle E."/>
        </authorList>
    </citation>
    <scope>NUCLEOTIDE SEQUENCE</scope>
    <source>
        <strain evidence="9">M</strain>
    </source>
</reference>
<evidence type="ECO:0000256" key="6">
    <source>
        <dbReference type="ARBA" id="ARBA00022764"/>
    </source>
</evidence>
<evidence type="ECO:0000256" key="3">
    <source>
        <dbReference type="ARBA" id="ARBA00022608"/>
    </source>
</evidence>
<dbReference type="Gene3D" id="2.40.128.10">
    <property type="match status" value="1"/>
</dbReference>
<comment type="subcellular location">
    <subcellularLocation>
        <location evidence="1">Periplasm</location>
    </subcellularLocation>
</comment>
<dbReference type="RefSeq" id="WP_038236397.1">
    <property type="nucleotide sequence ID" value="NZ_CAWNPE010000001.1"/>
</dbReference>
<evidence type="ECO:0000256" key="2">
    <source>
        <dbReference type="ARBA" id="ARBA00006813"/>
    </source>
</evidence>
<evidence type="ECO:0000259" key="8">
    <source>
        <dbReference type="Pfam" id="PF02974"/>
    </source>
</evidence>